<feature type="transmembrane region" description="Helical" evidence="1">
    <location>
        <begin position="12"/>
        <end position="32"/>
    </location>
</feature>
<keyword evidence="1" id="KW-1133">Transmembrane helix</keyword>
<evidence type="ECO:0000256" key="1">
    <source>
        <dbReference type="SAM" id="Phobius"/>
    </source>
</evidence>
<sequence length="187" mass="20086">MATIAEPMKTVGIASIFRGVLAIAFGVVILVWPQITVSIVVVVFGIFVLADGVAGIVHWFGRRKSPEGRPSGWLLVASVVSIAAGLAALFWPGPTAIVVTLIIGWWALLIGILQVVWAFMARKYFALWWTGLIAGLLFVALGLLLILQPATGIMGFLIVLAIISIIAGILHIYDGTRILRFAKRLDA</sequence>
<feature type="transmembrane region" description="Helical" evidence="1">
    <location>
        <begin position="38"/>
        <end position="60"/>
    </location>
</feature>
<name>A0ABP7CNM8_9MICC</name>
<dbReference type="Pfam" id="PF03729">
    <property type="entry name" value="DUF308"/>
    <property type="match status" value="2"/>
</dbReference>
<evidence type="ECO:0000313" key="2">
    <source>
        <dbReference type="EMBL" id="GAA3691871.1"/>
    </source>
</evidence>
<comment type="caution">
    <text evidence="2">The sequence shown here is derived from an EMBL/GenBank/DDBJ whole genome shotgun (WGS) entry which is preliminary data.</text>
</comment>
<gene>
    <name evidence="2" type="ORF">GCM10023081_31690</name>
</gene>
<evidence type="ECO:0000313" key="3">
    <source>
        <dbReference type="Proteomes" id="UP001500752"/>
    </source>
</evidence>
<dbReference type="RefSeq" id="WP_345152232.1">
    <property type="nucleotide sequence ID" value="NZ_BAABEO010000020.1"/>
</dbReference>
<keyword evidence="1" id="KW-0472">Membrane</keyword>
<dbReference type="InterPro" id="IPR005325">
    <property type="entry name" value="DUF308_memb"/>
</dbReference>
<organism evidence="2 3">
    <name type="scientific">Arthrobacter ginkgonis</name>
    <dbReference type="NCBI Taxonomy" id="1630594"/>
    <lineage>
        <taxon>Bacteria</taxon>
        <taxon>Bacillati</taxon>
        <taxon>Actinomycetota</taxon>
        <taxon>Actinomycetes</taxon>
        <taxon>Micrococcales</taxon>
        <taxon>Micrococcaceae</taxon>
        <taxon>Arthrobacter</taxon>
    </lineage>
</organism>
<dbReference type="PANTHER" id="PTHR34989:SF1">
    <property type="entry name" value="PROTEIN HDED"/>
    <property type="match status" value="1"/>
</dbReference>
<feature type="transmembrane region" description="Helical" evidence="1">
    <location>
        <begin position="97"/>
        <end position="119"/>
    </location>
</feature>
<dbReference type="PANTHER" id="PTHR34989">
    <property type="entry name" value="PROTEIN HDED"/>
    <property type="match status" value="1"/>
</dbReference>
<proteinExistence type="predicted"/>
<dbReference type="InterPro" id="IPR052712">
    <property type="entry name" value="Acid_resist_chaperone_HdeD"/>
</dbReference>
<protein>
    <submittedName>
        <fullName evidence="2">HdeD family acid-resistance protein</fullName>
    </submittedName>
</protein>
<feature type="transmembrane region" description="Helical" evidence="1">
    <location>
        <begin position="72"/>
        <end position="91"/>
    </location>
</feature>
<feature type="transmembrane region" description="Helical" evidence="1">
    <location>
        <begin position="126"/>
        <end position="147"/>
    </location>
</feature>
<feature type="transmembrane region" description="Helical" evidence="1">
    <location>
        <begin position="153"/>
        <end position="173"/>
    </location>
</feature>
<accession>A0ABP7CNM8</accession>
<dbReference type="Proteomes" id="UP001500752">
    <property type="component" value="Unassembled WGS sequence"/>
</dbReference>
<keyword evidence="3" id="KW-1185">Reference proteome</keyword>
<reference evidence="3" key="1">
    <citation type="journal article" date="2019" name="Int. J. Syst. Evol. Microbiol.">
        <title>The Global Catalogue of Microorganisms (GCM) 10K type strain sequencing project: providing services to taxonomists for standard genome sequencing and annotation.</title>
        <authorList>
            <consortium name="The Broad Institute Genomics Platform"/>
            <consortium name="The Broad Institute Genome Sequencing Center for Infectious Disease"/>
            <person name="Wu L."/>
            <person name="Ma J."/>
        </authorList>
    </citation>
    <scope>NUCLEOTIDE SEQUENCE [LARGE SCALE GENOMIC DNA]</scope>
    <source>
        <strain evidence="3">JCM 30742</strain>
    </source>
</reference>
<dbReference type="EMBL" id="BAABEO010000020">
    <property type="protein sequence ID" value="GAA3691871.1"/>
    <property type="molecule type" value="Genomic_DNA"/>
</dbReference>
<keyword evidence="1" id="KW-0812">Transmembrane</keyword>